<protein>
    <recommendedName>
        <fullName evidence="1">SRR1-like domain-containing protein</fullName>
    </recommendedName>
</protein>
<gene>
    <name evidence="2" type="ORF">AJ79_03986</name>
</gene>
<evidence type="ECO:0000313" key="2">
    <source>
        <dbReference type="EMBL" id="PGH12886.1"/>
    </source>
</evidence>
<dbReference type="EMBL" id="PDNB01000052">
    <property type="protein sequence ID" value="PGH12886.1"/>
    <property type="molecule type" value="Genomic_DNA"/>
</dbReference>
<evidence type="ECO:0000313" key="3">
    <source>
        <dbReference type="Proteomes" id="UP000223968"/>
    </source>
</evidence>
<name>A0A2B7XUJ8_9EURO</name>
<organism evidence="2 3">
    <name type="scientific">Helicocarpus griseus UAMH5409</name>
    <dbReference type="NCBI Taxonomy" id="1447875"/>
    <lineage>
        <taxon>Eukaryota</taxon>
        <taxon>Fungi</taxon>
        <taxon>Dikarya</taxon>
        <taxon>Ascomycota</taxon>
        <taxon>Pezizomycotina</taxon>
        <taxon>Eurotiomycetes</taxon>
        <taxon>Eurotiomycetidae</taxon>
        <taxon>Onygenales</taxon>
        <taxon>Ajellomycetaceae</taxon>
        <taxon>Helicocarpus</taxon>
    </lineage>
</organism>
<sequence length="326" mass="36898">MEVKSYVEALREHLVPFPPTESPGEVKEELQKMRADPTQKFFTKYDLKMASQQVAEAKDGDELLLKEWESMPTDASWIDQGNLASRYSCSDPSITLWSWQHTRTCFSHIPKEPMLTSKLEDPDAVKKSLQTTVAKWEASPAWMELKSTLESANIPSTIDELTAIGCGPMSADTETSTMLRSLHQHALMLTLRKFLEERQGNGSKIICYSQDPAFLSNDLEVMKDAEINMKVLNSPDGFIMADASTVFMAFDPDVLTRELMADFERPAVFIWNRVHTASDQSTTPEERLGDPPSERVKSMINEEYNTVDYEFDCDNIGDIAVYVKNN</sequence>
<comment type="caution">
    <text evidence="2">The sequence shown here is derived from an EMBL/GenBank/DDBJ whole genome shotgun (WGS) entry which is preliminary data.</text>
</comment>
<proteinExistence type="predicted"/>
<dbReference type="InterPro" id="IPR012942">
    <property type="entry name" value="SRR1-like"/>
</dbReference>
<dbReference type="Proteomes" id="UP000223968">
    <property type="component" value="Unassembled WGS sequence"/>
</dbReference>
<keyword evidence="3" id="KW-1185">Reference proteome</keyword>
<dbReference type="AlphaFoldDB" id="A0A2B7XUJ8"/>
<evidence type="ECO:0000259" key="1">
    <source>
        <dbReference type="Pfam" id="PF07985"/>
    </source>
</evidence>
<dbReference type="Pfam" id="PF07985">
    <property type="entry name" value="SRR1"/>
    <property type="match status" value="1"/>
</dbReference>
<dbReference type="PANTHER" id="PTHR42080">
    <property type="entry name" value="SRR1 DOMAIN-CONTAINING PROTEIN"/>
    <property type="match status" value="1"/>
</dbReference>
<feature type="domain" description="SRR1-like" evidence="1">
    <location>
        <begin position="146"/>
        <end position="307"/>
    </location>
</feature>
<dbReference type="PANTHER" id="PTHR42080:SF3">
    <property type="entry name" value="SRR1-LIKE DOMAIN-CONTAINING PROTEIN"/>
    <property type="match status" value="1"/>
</dbReference>
<accession>A0A2B7XUJ8</accession>
<dbReference type="OrthoDB" id="5230585at2759"/>
<reference evidence="2 3" key="1">
    <citation type="submission" date="2017-10" db="EMBL/GenBank/DDBJ databases">
        <title>Comparative genomics in systemic dimorphic fungi from Ajellomycetaceae.</title>
        <authorList>
            <person name="Munoz J.F."/>
            <person name="Mcewen J.G."/>
            <person name="Clay O.K."/>
            <person name="Cuomo C.A."/>
        </authorList>
    </citation>
    <scope>NUCLEOTIDE SEQUENCE [LARGE SCALE GENOMIC DNA]</scope>
    <source>
        <strain evidence="2 3">UAMH5409</strain>
    </source>
</reference>